<evidence type="ECO:0000313" key="3">
    <source>
        <dbReference type="Proteomes" id="UP001595829"/>
    </source>
</evidence>
<accession>A0ABV9XJ43</accession>
<keyword evidence="3" id="KW-1185">Reference proteome</keyword>
<proteinExistence type="predicted"/>
<evidence type="ECO:0000313" key="2">
    <source>
        <dbReference type="EMBL" id="MFC5024518.1"/>
    </source>
</evidence>
<dbReference type="RefSeq" id="WP_345685785.1">
    <property type="nucleotide sequence ID" value="NZ_BAABIT010000001.1"/>
</dbReference>
<dbReference type="EMBL" id="JBHSJD010000015">
    <property type="protein sequence ID" value="MFC5024518.1"/>
    <property type="molecule type" value="Genomic_DNA"/>
</dbReference>
<sequence length="183" mass="21149">MPGEYFVDYRWFLERQTEILPGDLSVNDFSVLMGMAARHKVDPPRHDKLSDPFWRAAVFLEECVLLRPLPARKRTKWVVAIELVAFARDQRTRERDRTGRRSPQRPGTEIAAEQTAHYEEVLRTLTEREQRQKKALARTRAAQRAAEQKLARARARLTAEIDAVARLGFPAARTTTTEKEARP</sequence>
<name>A0ABV9XJ43_9ACTN</name>
<gene>
    <name evidence="2" type="ORF">ACFPM3_20540</name>
</gene>
<dbReference type="Proteomes" id="UP001595829">
    <property type="component" value="Unassembled WGS sequence"/>
</dbReference>
<organism evidence="2 3">
    <name type="scientific">Streptomyces coeruleoprunus</name>
    <dbReference type="NCBI Taxonomy" id="285563"/>
    <lineage>
        <taxon>Bacteria</taxon>
        <taxon>Bacillati</taxon>
        <taxon>Actinomycetota</taxon>
        <taxon>Actinomycetes</taxon>
        <taxon>Kitasatosporales</taxon>
        <taxon>Streptomycetaceae</taxon>
        <taxon>Streptomyces</taxon>
    </lineage>
</organism>
<feature type="region of interest" description="Disordered" evidence="1">
    <location>
        <begin position="92"/>
        <end position="113"/>
    </location>
</feature>
<evidence type="ECO:0000256" key="1">
    <source>
        <dbReference type="SAM" id="MobiDB-lite"/>
    </source>
</evidence>
<protein>
    <submittedName>
        <fullName evidence="2">Uncharacterized protein</fullName>
    </submittedName>
</protein>
<reference evidence="3" key="1">
    <citation type="journal article" date="2019" name="Int. J. Syst. Evol. Microbiol.">
        <title>The Global Catalogue of Microorganisms (GCM) 10K type strain sequencing project: providing services to taxonomists for standard genome sequencing and annotation.</title>
        <authorList>
            <consortium name="The Broad Institute Genomics Platform"/>
            <consortium name="The Broad Institute Genome Sequencing Center for Infectious Disease"/>
            <person name="Wu L."/>
            <person name="Ma J."/>
        </authorList>
    </citation>
    <scope>NUCLEOTIDE SEQUENCE [LARGE SCALE GENOMIC DNA]</scope>
    <source>
        <strain evidence="3">CGMCC 4.1648</strain>
    </source>
</reference>
<comment type="caution">
    <text evidence="2">The sequence shown here is derived from an EMBL/GenBank/DDBJ whole genome shotgun (WGS) entry which is preliminary data.</text>
</comment>